<proteinExistence type="predicted"/>
<evidence type="ECO:0000313" key="3">
    <source>
        <dbReference type="Proteomes" id="UP000000311"/>
    </source>
</evidence>
<name>E2AGY4_CAMFO</name>
<dbReference type="EMBL" id="GL439434">
    <property type="protein sequence ID" value="EFN67299.1"/>
    <property type="molecule type" value="Genomic_DNA"/>
</dbReference>
<sequence>MTVELYKDEKLMPPPRARGTAGISASALTLNHWEALMTARHDPPGKILGDHGAGDIKYAARVESTVMSRKGDRRSGERACLWRTDQAGKDFRVLWSACYVNHGRDATALRRGPAHLKRTHYDNYGTFSAVRADLPERDVTFDYLTGSHQARGAGSRAARRLYEIRPILVSCNICDNGSFAGERVFANCTVADAIATNEIHPASHSRLLSHRPGVPTIIDTPRNLHPEHVSHLRSGSILDNEILESRAA</sequence>
<organism evidence="3">
    <name type="scientific">Camponotus floridanus</name>
    <name type="common">Florida carpenter ant</name>
    <dbReference type="NCBI Taxonomy" id="104421"/>
    <lineage>
        <taxon>Eukaryota</taxon>
        <taxon>Metazoa</taxon>
        <taxon>Ecdysozoa</taxon>
        <taxon>Arthropoda</taxon>
        <taxon>Hexapoda</taxon>
        <taxon>Insecta</taxon>
        <taxon>Pterygota</taxon>
        <taxon>Neoptera</taxon>
        <taxon>Endopterygota</taxon>
        <taxon>Hymenoptera</taxon>
        <taxon>Apocrita</taxon>
        <taxon>Aculeata</taxon>
        <taxon>Formicoidea</taxon>
        <taxon>Formicidae</taxon>
        <taxon>Formicinae</taxon>
        <taxon>Camponotus</taxon>
    </lineage>
</organism>
<gene>
    <name evidence="2" type="ORF">EAG_15081</name>
</gene>
<evidence type="ECO:0000256" key="1">
    <source>
        <dbReference type="SAM" id="MobiDB-lite"/>
    </source>
</evidence>
<dbReference type="InParanoid" id="E2AGY4"/>
<accession>E2AGY4</accession>
<protein>
    <submittedName>
        <fullName evidence="2">Uncharacterized protein</fullName>
    </submittedName>
</protein>
<feature type="region of interest" description="Disordered" evidence="1">
    <location>
        <begin position="1"/>
        <end position="20"/>
    </location>
</feature>
<dbReference type="Proteomes" id="UP000000311">
    <property type="component" value="Unassembled WGS sequence"/>
</dbReference>
<dbReference type="AlphaFoldDB" id="E2AGY4"/>
<reference evidence="2 3" key="1">
    <citation type="journal article" date="2010" name="Science">
        <title>Genomic comparison of the ants Camponotus floridanus and Harpegnathos saltator.</title>
        <authorList>
            <person name="Bonasio R."/>
            <person name="Zhang G."/>
            <person name="Ye C."/>
            <person name="Mutti N.S."/>
            <person name="Fang X."/>
            <person name="Qin N."/>
            <person name="Donahue G."/>
            <person name="Yang P."/>
            <person name="Li Q."/>
            <person name="Li C."/>
            <person name="Zhang P."/>
            <person name="Huang Z."/>
            <person name="Berger S.L."/>
            <person name="Reinberg D."/>
            <person name="Wang J."/>
            <person name="Liebig J."/>
        </authorList>
    </citation>
    <scope>NUCLEOTIDE SEQUENCE [LARGE SCALE GENOMIC DNA]</scope>
    <source>
        <strain evidence="3">C129</strain>
    </source>
</reference>
<keyword evidence="3" id="KW-1185">Reference proteome</keyword>
<evidence type="ECO:0000313" key="2">
    <source>
        <dbReference type="EMBL" id="EFN67299.1"/>
    </source>
</evidence>
<feature type="compositionally biased region" description="Basic and acidic residues" evidence="1">
    <location>
        <begin position="1"/>
        <end position="11"/>
    </location>
</feature>